<reference evidence="2 3" key="1">
    <citation type="journal article" date="2016" name="Proc. Natl. Acad. Sci. U.S.A.">
        <title>Comparative genomics of biotechnologically important yeasts.</title>
        <authorList>
            <person name="Riley R."/>
            <person name="Haridas S."/>
            <person name="Wolfe K.H."/>
            <person name="Lopes M.R."/>
            <person name="Hittinger C.T."/>
            <person name="Goeker M."/>
            <person name="Salamov A.A."/>
            <person name="Wisecaver J.H."/>
            <person name="Long T.M."/>
            <person name="Calvey C.H."/>
            <person name="Aerts A.L."/>
            <person name="Barry K.W."/>
            <person name="Choi C."/>
            <person name="Clum A."/>
            <person name="Coughlan A.Y."/>
            <person name="Deshpande S."/>
            <person name="Douglass A.P."/>
            <person name="Hanson S.J."/>
            <person name="Klenk H.-P."/>
            <person name="LaButti K.M."/>
            <person name="Lapidus A."/>
            <person name="Lindquist E.A."/>
            <person name="Lipzen A.M."/>
            <person name="Meier-Kolthoff J.P."/>
            <person name="Ohm R.A."/>
            <person name="Otillar R.P."/>
            <person name="Pangilinan J.L."/>
            <person name="Peng Y."/>
            <person name="Rokas A."/>
            <person name="Rosa C.A."/>
            <person name="Scheuner C."/>
            <person name="Sibirny A.A."/>
            <person name="Slot J.C."/>
            <person name="Stielow J.B."/>
            <person name="Sun H."/>
            <person name="Kurtzman C.P."/>
            <person name="Blackwell M."/>
            <person name="Grigoriev I.V."/>
            <person name="Jeffries T.W."/>
        </authorList>
    </citation>
    <scope>NUCLEOTIDE SEQUENCE [LARGE SCALE GENOMIC DNA]</scope>
    <source>
        <strain evidence="2 3">NRRL Y-11557</strain>
    </source>
</reference>
<feature type="domain" description="SGNH hydrolase-type esterase" evidence="1">
    <location>
        <begin position="30"/>
        <end position="206"/>
    </location>
</feature>
<dbReference type="AlphaFoldDB" id="A0A1E3PUC8"/>
<dbReference type="EMBL" id="KV454306">
    <property type="protein sequence ID" value="ODQ69029.1"/>
    <property type="molecule type" value="Genomic_DNA"/>
</dbReference>
<proteinExistence type="predicted"/>
<dbReference type="Gene3D" id="3.40.50.1110">
    <property type="entry name" value="SGNH hydrolase"/>
    <property type="match status" value="1"/>
</dbReference>
<protein>
    <recommendedName>
        <fullName evidence="1">SGNH hydrolase-type esterase domain-containing protein</fullName>
    </recommendedName>
</protein>
<organism evidence="2 3">
    <name type="scientific">Lipomyces starkeyi NRRL Y-11557</name>
    <dbReference type="NCBI Taxonomy" id="675824"/>
    <lineage>
        <taxon>Eukaryota</taxon>
        <taxon>Fungi</taxon>
        <taxon>Dikarya</taxon>
        <taxon>Ascomycota</taxon>
        <taxon>Saccharomycotina</taxon>
        <taxon>Lipomycetes</taxon>
        <taxon>Lipomycetales</taxon>
        <taxon>Lipomycetaceae</taxon>
        <taxon>Lipomyces</taxon>
    </lineage>
</organism>
<dbReference type="PANTHER" id="PTHR30383">
    <property type="entry name" value="THIOESTERASE 1/PROTEASE 1/LYSOPHOSPHOLIPASE L1"/>
    <property type="match status" value="1"/>
</dbReference>
<dbReference type="InterPro" id="IPR051532">
    <property type="entry name" value="Ester_Hydrolysis_Enzymes"/>
</dbReference>
<dbReference type="CDD" id="cd01833">
    <property type="entry name" value="XynB_like"/>
    <property type="match status" value="1"/>
</dbReference>
<dbReference type="Proteomes" id="UP000094385">
    <property type="component" value="Unassembled WGS sequence"/>
</dbReference>
<evidence type="ECO:0000313" key="2">
    <source>
        <dbReference type="EMBL" id="ODQ69029.1"/>
    </source>
</evidence>
<name>A0A1E3PUC8_LIPST</name>
<dbReference type="Pfam" id="PF13472">
    <property type="entry name" value="Lipase_GDSL_2"/>
    <property type="match status" value="1"/>
</dbReference>
<keyword evidence="3" id="KW-1185">Reference proteome</keyword>
<accession>A0A1E3PUC8</accession>
<gene>
    <name evidence="2" type="ORF">LIPSTDRAFT_334979</name>
</gene>
<evidence type="ECO:0000259" key="1">
    <source>
        <dbReference type="Pfam" id="PF13472"/>
    </source>
</evidence>
<evidence type="ECO:0000313" key="3">
    <source>
        <dbReference type="Proteomes" id="UP000094385"/>
    </source>
</evidence>
<dbReference type="InterPro" id="IPR036514">
    <property type="entry name" value="SGNH_hydro_sf"/>
</dbReference>
<dbReference type="InterPro" id="IPR013830">
    <property type="entry name" value="SGNH_hydro"/>
</dbReference>
<dbReference type="PANTHER" id="PTHR30383:SF2">
    <property type="entry name" value="CELLULOSE-BINDING PROTEIN"/>
    <property type="match status" value="1"/>
</dbReference>
<dbReference type="GO" id="GO:0004622">
    <property type="term" value="F:phosphatidylcholine lysophospholipase activity"/>
    <property type="evidence" value="ECO:0007669"/>
    <property type="project" value="TreeGrafter"/>
</dbReference>
<dbReference type="SUPFAM" id="SSF52266">
    <property type="entry name" value="SGNH hydrolase"/>
    <property type="match status" value="1"/>
</dbReference>
<dbReference type="OrthoDB" id="2119228at2759"/>
<sequence length="223" mass="24254">MLLYSPCIPIGLIGLIVPAIAQIPLKIMPLGDSITEWGCWRAYLWNKLQQGGIQNIDFVGSVTSTTTCTVSDWDRNNEGHAGYLAIDIANNNQLVGWLSSAKPDIVIMHLGTNDIANNKHTLEIITAFSTLVDQMRASNPTMKILVAKIIPSNFNNQGVENLNNAISSWALSKTMTASPIVVVDQYTGFSTSDLIDGVHPNDSGDQKIANVWYQPLVNTINGS</sequence>